<feature type="signal peptide" evidence="1">
    <location>
        <begin position="1"/>
        <end position="23"/>
    </location>
</feature>
<dbReference type="SUPFAM" id="SSF55797">
    <property type="entry name" value="PR-1-like"/>
    <property type="match status" value="1"/>
</dbReference>
<dbReference type="Gene3D" id="3.40.33.10">
    <property type="entry name" value="CAP"/>
    <property type="match status" value="1"/>
</dbReference>
<dbReference type="AlphaFoldDB" id="A0A840HRV9"/>
<gene>
    <name evidence="3" type="ORF">HNQ99_000647</name>
</gene>
<keyword evidence="1" id="KW-0732">Signal</keyword>
<dbReference type="InterPro" id="IPR018244">
    <property type="entry name" value="Allrgn_V5/Tpx1_CS"/>
</dbReference>
<dbReference type="EMBL" id="JACHOV010000002">
    <property type="protein sequence ID" value="MBB4640359.1"/>
    <property type="molecule type" value="Genomic_DNA"/>
</dbReference>
<proteinExistence type="predicted"/>
<dbReference type="InterPro" id="IPR035940">
    <property type="entry name" value="CAP_sf"/>
</dbReference>
<dbReference type="PROSITE" id="PS01010">
    <property type="entry name" value="CRISP_2"/>
    <property type="match status" value="1"/>
</dbReference>
<dbReference type="Proteomes" id="UP000575068">
    <property type="component" value="Unassembled WGS sequence"/>
</dbReference>
<dbReference type="PRINTS" id="PR00837">
    <property type="entry name" value="V5TPXLIKE"/>
</dbReference>
<comment type="caution">
    <text evidence="3">The sequence shown here is derived from an EMBL/GenBank/DDBJ whole genome shotgun (WGS) entry which is preliminary data.</text>
</comment>
<evidence type="ECO:0000259" key="2">
    <source>
        <dbReference type="SMART" id="SM00198"/>
    </source>
</evidence>
<dbReference type="PANTHER" id="PTHR10334">
    <property type="entry name" value="CYSTEINE-RICH SECRETORY PROTEIN-RELATED"/>
    <property type="match status" value="1"/>
</dbReference>
<name>A0A840HRV9_9SPHN</name>
<keyword evidence="4" id="KW-1185">Reference proteome</keyword>
<dbReference type="InterPro" id="IPR001283">
    <property type="entry name" value="CRISP-related"/>
</dbReference>
<organism evidence="3 4">
    <name type="scientific">Rhizorhapis suberifaciens</name>
    <name type="common">corky root of lettuce</name>
    <dbReference type="NCBI Taxonomy" id="13656"/>
    <lineage>
        <taxon>Bacteria</taxon>
        <taxon>Pseudomonadati</taxon>
        <taxon>Pseudomonadota</taxon>
        <taxon>Alphaproteobacteria</taxon>
        <taxon>Sphingomonadales</taxon>
        <taxon>Sphingomonadaceae</taxon>
        <taxon>Rhizorhapis</taxon>
    </lineage>
</organism>
<dbReference type="Pfam" id="PF00188">
    <property type="entry name" value="CAP"/>
    <property type="match status" value="1"/>
</dbReference>
<evidence type="ECO:0000313" key="3">
    <source>
        <dbReference type="EMBL" id="MBB4640359.1"/>
    </source>
</evidence>
<reference evidence="3 4" key="1">
    <citation type="submission" date="2020-08" db="EMBL/GenBank/DDBJ databases">
        <title>Genomic Encyclopedia of Type Strains, Phase IV (KMG-IV): sequencing the most valuable type-strain genomes for metagenomic binning, comparative biology and taxonomic classification.</title>
        <authorList>
            <person name="Goeker M."/>
        </authorList>
    </citation>
    <scope>NUCLEOTIDE SEQUENCE [LARGE SCALE GENOMIC DNA]</scope>
    <source>
        <strain evidence="3 4">DSM 7465</strain>
    </source>
</reference>
<protein>
    <recommendedName>
        <fullName evidence="2">SCP domain-containing protein</fullName>
    </recommendedName>
</protein>
<evidence type="ECO:0000313" key="4">
    <source>
        <dbReference type="Proteomes" id="UP000575068"/>
    </source>
</evidence>
<accession>A0A840HRV9</accession>
<sequence>MKTPAALALFLALAPSLVSPAAAQRYPDERYEEDYRYYGDRDAEDEAPPVYWDEAPEEEQQRGASMFRSVLLKRHNDARRSAGQRPLRWNATLAADAQRYANQLARTRVFKHSREPRGATPQGENLWMGSSGYFSYDEMIGSWINEKRWFRRAAMPRVSTTGRWADVAHYTQIIWHSTTDLGCAIADNRKDEYLVCRYGPPGNVYGRDPLGGDEPPKPTRTGY</sequence>
<evidence type="ECO:0000256" key="1">
    <source>
        <dbReference type="SAM" id="SignalP"/>
    </source>
</evidence>
<dbReference type="SMART" id="SM00198">
    <property type="entry name" value="SCP"/>
    <property type="match status" value="1"/>
</dbReference>
<feature type="domain" description="SCP" evidence="2">
    <location>
        <begin position="66"/>
        <end position="206"/>
    </location>
</feature>
<dbReference type="GO" id="GO:0005576">
    <property type="term" value="C:extracellular region"/>
    <property type="evidence" value="ECO:0007669"/>
    <property type="project" value="InterPro"/>
</dbReference>
<feature type="chain" id="PRO_5032535059" description="SCP domain-containing protein" evidence="1">
    <location>
        <begin position="24"/>
        <end position="223"/>
    </location>
</feature>
<dbReference type="InterPro" id="IPR014044">
    <property type="entry name" value="CAP_dom"/>
</dbReference>
<dbReference type="RefSeq" id="WP_246414387.1">
    <property type="nucleotide sequence ID" value="NZ_JACHOV010000002.1"/>
</dbReference>